<dbReference type="EC" id="4.2.1.47" evidence="3"/>
<sequence length="401" mass="45259">MDWGGKRVLVTGVSGFVGSYLAKYLLEKGAEVYGLVRKKVDGGKQKFGEKIKIVEGDITNIYSITLALNKSEPDVVFHLAAQSFVPKSFEYPLDTLNTNTIGTANLLEAVRLKEVDPVIVFAGSSDEYGLVISSEEQYNRVKKKYGTMFPEPEKIPELPVRESNPLRPMSPYAMSKVHGEYLMRNYYYAYGLKTVVSRSFNHEGAGRGAMFVTSVITSQVVKLKSGESDRIVIGNVNAFRDWSHVMDIVEGYCLLAEKGKHGDVYNLGSMRTNSVLSYILLSLEQAGWKIEKIETMNGGKTVDNPTERDYSKIFGVNFEKTKVDKMMLEGDIEFTIKNKGIWVHTDEDKIPIEFDAKKFRPAEAPILLSDTSKVQRIGFKTKYTLEEIIKDQLNYFYEKCK</sequence>
<dbReference type="EMBL" id="CP087714">
    <property type="protein sequence ID" value="XAT63562.1"/>
    <property type="molecule type" value="Genomic_DNA"/>
</dbReference>
<feature type="domain" description="NAD(P)-binding" evidence="5">
    <location>
        <begin position="9"/>
        <end position="327"/>
    </location>
</feature>
<dbReference type="InterPro" id="IPR006368">
    <property type="entry name" value="GDP_Man_deHydtase"/>
</dbReference>
<dbReference type="Pfam" id="PF16363">
    <property type="entry name" value="GDP_Man_Dehyd"/>
    <property type="match status" value="1"/>
</dbReference>
<name>A0ABZ3H1X2_GEOAI</name>
<gene>
    <name evidence="6" type="ORF">LPQ35_09930</name>
</gene>
<dbReference type="Gene3D" id="3.90.25.10">
    <property type="entry name" value="UDP-galactose 4-epimerase, domain 1"/>
    <property type="match status" value="1"/>
</dbReference>
<protein>
    <recommendedName>
        <fullName evidence="3">GDP-mannose 4,6-dehydratase</fullName>
        <ecNumber evidence="3">4.2.1.47</ecNumber>
    </recommendedName>
</protein>
<evidence type="ECO:0000256" key="2">
    <source>
        <dbReference type="ARBA" id="ARBA00009263"/>
    </source>
</evidence>
<organism evidence="6 7">
    <name type="scientific">Geoglobus acetivorans</name>
    <dbReference type="NCBI Taxonomy" id="565033"/>
    <lineage>
        <taxon>Archaea</taxon>
        <taxon>Methanobacteriati</taxon>
        <taxon>Methanobacteriota</taxon>
        <taxon>Archaeoglobi</taxon>
        <taxon>Archaeoglobales</taxon>
        <taxon>Archaeoglobaceae</taxon>
        <taxon>Geoglobus</taxon>
    </lineage>
</organism>
<dbReference type="PANTHER" id="PTHR43715:SF1">
    <property type="entry name" value="GDP-MANNOSE 4,6 DEHYDRATASE"/>
    <property type="match status" value="1"/>
</dbReference>
<proteinExistence type="inferred from homology"/>
<comment type="similarity">
    <text evidence="2">Belongs to the NAD(P)-dependent epimerase/dehydratase family. GDP-mannose 4,6-dehydratase subfamily.</text>
</comment>
<dbReference type="RefSeq" id="WP_193807282.1">
    <property type="nucleotide sequence ID" value="NZ_CP087714.1"/>
</dbReference>
<reference evidence="6 7" key="1">
    <citation type="submission" date="2021-11" db="EMBL/GenBank/DDBJ databases">
        <title>Whole genome of Geoglobus acetivorans.</title>
        <authorList>
            <person name="Liu D."/>
        </authorList>
    </citation>
    <scope>NUCLEOTIDE SEQUENCE [LARGE SCALE GENOMIC DNA]</scope>
    <source>
        <strain evidence="6 7">SBH6</strain>
    </source>
</reference>
<keyword evidence="4" id="KW-0456">Lyase</keyword>
<dbReference type="Gene3D" id="3.40.50.720">
    <property type="entry name" value="NAD(P)-binding Rossmann-like Domain"/>
    <property type="match status" value="1"/>
</dbReference>
<dbReference type="Proteomes" id="UP001492541">
    <property type="component" value="Chromosome"/>
</dbReference>
<dbReference type="CDD" id="cd05260">
    <property type="entry name" value="GDP_MD_SDR_e"/>
    <property type="match status" value="1"/>
</dbReference>
<keyword evidence="7" id="KW-1185">Reference proteome</keyword>
<evidence type="ECO:0000313" key="7">
    <source>
        <dbReference type="Proteomes" id="UP001492541"/>
    </source>
</evidence>
<evidence type="ECO:0000259" key="5">
    <source>
        <dbReference type="Pfam" id="PF16363"/>
    </source>
</evidence>
<comment type="cofactor">
    <cofactor evidence="1">
        <name>NADP(+)</name>
        <dbReference type="ChEBI" id="CHEBI:58349"/>
    </cofactor>
</comment>
<evidence type="ECO:0000256" key="4">
    <source>
        <dbReference type="ARBA" id="ARBA00023239"/>
    </source>
</evidence>
<dbReference type="GeneID" id="90450014"/>
<dbReference type="InterPro" id="IPR016040">
    <property type="entry name" value="NAD(P)-bd_dom"/>
</dbReference>
<evidence type="ECO:0000256" key="3">
    <source>
        <dbReference type="ARBA" id="ARBA00011989"/>
    </source>
</evidence>
<dbReference type="PANTHER" id="PTHR43715">
    <property type="entry name" value="GDP-MANNOSE 4,6-DEHYDRATASE"/>
    <property type="match status" value="1"/>
</dbReference>
<accession>A0ABZ3H1X2</accession>
<dbReference type="InterPro" id="IPR036291">
    <property type="entry name" value="NAD(P)-bd_dom_sf"/>
</dbReference>
<evidence type="ECO:0000256" key="1">
    <source>
        <dbReference type="ARBA" id="ARBA00001937"/>
    </source>
</evidence>
<dbReference type="SUPFAM" id="SSF51735">
    <property type="entry name" value="NAD(P)-binding Rossmann-fold domains"/>
    <property type="match status" value="1"/>
</dbReference>
<evidence type="ECO:0000313" key="6">
    <source>
        <dbReference type="EMBL" id="XAT63562.1"/>
    </source>
</evidence>